<name>A0A510KVU3_9FUSO</name>
<proteinExistence type="predicted"/>
<dbReference type="GO" id="GO:0016747">
    <property type="term" value="F:acyltransferase activity, transferring groups other than amino-acyl groups"/>
    <property type="evidence" value="ECO:0007669"/>
    <property type="project" value="InterPro"/>
</dbReference>
<dbReference type="SUPFAM" id="SSF55729">
    <property type="entry name" value="Acyl-CoA N-acyltransferases (Nat)"/>
    <property type="match status" value="1"/>
</dbReference>
<dbReference type="OrthoDB" id="9798006at2"/>
<keyword evidence="1 4" id="KW-0808">Transferase</keyword>
<keyword evidence="2" id="KW-0012">Acyltransferase</keyword>
<dbReference type="InterPro" id="IPR016181">
    <property type="entry name" value="Acyl_CoA_acyltransferase"/>
</dbReference>
<evidence type="ECO:0000256" key="2">
    <source>
        <dbReference type="ARBA" id="ARBA00023315"/>
    </source>
</evidence>
<dbReference type="PANTHER" id="PTHR43072">
    <property type="entry name" value="N-ACETYLTRANSFERASE"/>
    <property type="match status" value="1"/>
</dbReference>
<gene>
    <name evidence="4" type="ORF">JMUB3936_2140</name>
</gene>
<reference evidence="4 5" key="1">
    <citation type="submission" date="2019-07" db="EMBL/GenBank/DDBJ databases">
        <title>Complete Genome Sequence of Leptotrichia wadei Strain JMUB3936.</title>
        <authorList>
            <person name="Watanabe S."/>
            <person name="Cui L."/>
        </authorList>
    </citation>
    <scope>NUCLEOTIDE SEQUENCE [LARGE SCALE GENOMIC DNA]</scope>
    <source>
        <strain evidence="4 5">JMUB3936</strain>
    </source>
</reference>
<dbReference type="PROSITE" id="PS51186">
    <property type="entry name" value="GNAT"/>
    <property type="match status" value="1"/>
</dbReference>
<dbReference type="PANTHER" id="PTHR43072:SF23">
    <property type="entry name" value="UPF0039 PROTEIN C11D3.02C"/>
    <property type="match status" value="1"/>
</dbReference>
<dbReference type="Pfam" id="PF13420">
    <property type="entry name" value="Acetyltransf_4"/>
    <property type="match status" value="1"/>
</dbReference>
<dbReference type="Gene3D" id="3.40.630.30">
    <property type="match status" value="1"/>
</dbReference>
<dbReference type="CDD" id="cd04301">
    <property type="entry name" value="NAT_SF"/>
    <property type="match status" value="1"/>
</dbReference>
<dbReference type="AlphaFoldDB" id="A0A510KVU3"/>
<dbReference type="EMBL" id="AP019841">
    <property type="protein sequence ID" value="BBM55830.1"/>
    <property type="molecule type" value="Genomic_DNA"/>
</dbReference>
<feature type="domain" description="N-acetyltransferase" evidence="3">
    <location>
        <begin position="8"/>
        <end position="169"/>
    </location>
</feature>
<evidence type="ECO:0000313" key="5">
    <source>
        <dbReference type="Proteomes" id="UP000321944"/>
    </source>
</evidence>
<protein>
    <submittedName>
        <fullName evidence="4">N-acetyltransferase GCN5</fullName>
    </submittedName>
</protein>
<accession>A0A510KVU3</accession>
<evidence type="ECO:0000259" key="3">
    <source>
        <dbReference type="PROSITE" id="PS51186"/>
    </source>
</evidence>
<sequence>MKLKKENLIFRFATEEDAEKILKIYEPYVEKTTITFEYEVPSAEEFKGRIREILKEYPYIICEYENEIIGYAYAHRIWSRAAYQWDAELSVYTDGNYAGNGIGKKLYKILIEILKLQNIVNVYALVTYPNENSEKLHNYFGFKKVAFFENSGYKFGKWVGVTWFEKAISEYPKNPKPIKKVSEIDEVKLKQILEL</sequence>
<organism evidence="4 5">
    <name type="scientific">Leptotrichia wadei</name>
    <dbReference type="NCBI Taxonomy" id="157687"/>
    <lineage>
        <taxon>Bacteria</taxon>
        <taxon>Fusobacteriati</taxon>
        <taxon>Fusobacteriota</taxon>
        <taxon>Fusobacteriia</taxon>
        <taxon>Fusobacteriales</taxon>
        <taxon>Leptotrichiaceae</taxon>
        <taxon>Leptotrichia</taxon>
    </lineage>
</organism>
<evidence type="ECO:0000256" key="1">
    <source>
        <dbReference type="ARBA" id="ARBA00022679"/>
    </source>
</evidence>
<dbReference type="RefSeq" id="WP_147004450.1">
    <property type="nucleotide sequence ID" value="NZ_AP019841.1"/>
</dbReference>
<evidence type="ECO:0000313" key="4">
    <source>
        <dbReference type="EMBL" id="BBM55830.1"/>
    </source>
</evidence>
<dbReference type="InterPro" id="IPR000182">
    <property type="entry name" value="GNAT_dom"/>
</dbReference>
<dbReference type="Proteomes" id="UP000321944">
    <property type="component" value="Chromosome"/>
</dbReference>